<reference evidence="2" key="1">
    <citation type="journal article" date="2022" name="Int. J. Mol. Sci.">
        <title>Draft Genome of Tanacetum Coccineum: Genomic Comparison of Closely Related Tanacetum-Family Plants.</title>
        <authorList>
            <person name="Yamashiro T."/>
            <person name="Shiraishi A."/>
            <person name="Nakayama K."/>
            <person name="Satake H."/>
        </authorList>
    </citation>
    <scope>NUCLEOTIDE SEQUENCE</scope>
</reference>
<sequence>MSKHQTEGPPFTDHMKAICNLDEPLDSKAPKPSSQTEEVPQGKKPGAKSGLRRKQSSKHTSESKTEASKSKTSQSEMKTQSILTKDKSLSHPSPPTPVVGEMHRGHHSSNWMGLCTTFLGGPPVKKGPTLSSVVVPNDAVQSYGQCNFIRENKRLRNLSDQLKDTRNYLCIHPGPLHIEM</sequence>
<dbReference type="Proteomes" id="UP001151760">
    <property type="component" value="Unassembled WGS sequence"/>
</dbReference>
<keyword evidence="3" id="KW-1185">Reference proteome</keyword>
<name>A0ABQ4Z4I0_9ASTR</name>
<evidence type="ECO:0000256" key="1">
    <source>
        <dbReference type="SAM" id="MobiDB-lite"/>
    </source>
</evidence>
<feature type="compositionally biased region" description="Basic and acidic residues" evidence="1">
    <location>
        <begin position="59"/>
        <end position="69"/>
    </location>
</feature>
<evidence type="ECO:0000313" key="3">
    <source>
        <dbReference type="Proteomes" id="UP001151760"/>
    </source>
</evidence>
<organism evidence="2 3">
    <name type="scientific">Tanacetum coccineum</name>
    <dbReference type="NCBI Taxonomy" id="301880"/>
    <lineage>
        <taxon>Eukaryota</taxon>
        <taxon>Viridiplantae</taxon>
        <taxon>Streptophyta</taxon>
        <taxon>Embryophyta</taxon>
        <taxon>Tracheophyta</taxon>
        <taxon>Spermatophyta</taxon>
        <taxon>Magnoliopsida</taxon>
        <taxon>eudicotyledons</taxon>
        <taxon>Gunneridae</taxon>
        <taxon>Pentapetalae</taxon>
        <taxon>asterids</taxon>
        <taxon>campanulids</taxon>
        <taxon>Asterales</taxon>
        <taxon>Asteraceae</taxon>
        <taxon>Asteroideae</taxon>
        <taxon>Anthemideae</taxon>
        <taxon>Anthemidinae</taxon>
        <taxon>Tanacetum</taxon>
    </lineage>
</organism>
<gene>
    <name evidence="2" type="ORF">Tco_0751251</name>
</gene>
<reference evidence="2" key="2">
    <citation type="submission" date="2022-01" db="EMBL/GenBank/DDBJ databases">
        <authorList>
            <person name="Yamashiro T."/>
            <person name="Shiraishi A."/>
            <person name="Satake H."/>
            <person name="Nakayama K."/>
        </authorList>
    </citation>
    <scope>NUCLEOTIDE SEQUENCE</scope>
</reference>
<feature type="region of interest" description="Disordered" evidence="1">
    <location>
        <begin position="1"/>
        <end position="105"/>
    </location>
</feature>
<accession>A0ABQ4Z4I0</accession>
<protein>
    <submittedName>
        <fullName evidence="2">Uncharacterized protein</fullName>
    </submittedName>
</protein>
<dbReference type="EMBL" id="BQNB010010996">
    <property type="protein sequence ID" value="GJS84710.1"/>
    <property type="molecule type" value="Genomic_DNA"/>
</dbReference>
<proteinExistence type="predicted"/>
<comment type="caution">
    <text evidence="2">The sequence shown here is derived from an EMBL/GenBank/DDBJ whole genome shotgun (WGS) entry which is preliminary data.</text>
</comment>
<evidence type="ECO:0000313" key="2">
    <source>
        <dbReference type="EMBL" id="GJS84710.1"/>
    </source>
</evidence>